<dbReference type="InterPro" id="IPR036188">
    <property type="entry name" value="FAD/NAD-bd_sf"/>
</dbReference>
<proteinExistence type="inferred from homology"/>
<reference evidence="6 7" key="1">
    <citation type="submission" date="2023-08" db="EMBL/GenBank/DDBJ databases">
        <title>Black Yeasts Isolated from many extreme environments.</title>
        <authorList>
            <person name="Coleine C."/>
            <person name="Stajich J.E."/>
            <person name="Selbmann L."/>
        </authorList>
    </citation>
    <scope>NUCLEOTIDE SEQUENCE [LARGE SCALE GENOMIC DNA]</scope>
    <source>
        <strain evidence="6 7">CCFEE 5792</strain>
    </source>
</reference>
<dbReference type="Proteomes" id="UP001358417">
    <property type="component" value="Unassembled WGS sequence"/>
</dbReference>
<dbReference type="PANTHER" id="PTHR42877">
    <property type="entry name" value="L-ORNITHINE N(5)-MONOOXYGENASE-RELATED"/>
    <property type="match status" value="1"/>
</dbReference>
<dbReference type="InterPro" id="IPR020946">
    <property type="entry name" value="Flavin_mOase-like"/>
</dbReference>
<dbReference type="AlphaFoldDB" id="A0AAV9NW54"/>
<evidence type="ECO:0000256" key="4">
    <source>
        <dbReference type="ARBA" id="ARBA00022827"/>
    </source>
</evidence>
<dbReference type="GeneID" id="89969422"/>
<dbReference type="SUPFAM" id="SSF51905">
    <property type="entry name" value="FAD/NAD(P)-binding domain"/>
    <property type="match status" value="2"/>
</dbReference>
<keyword evidence="3" id="KW-0285">Flavoprotein</keyword>
<comment type="similarity">
    <text evidence="2">Belongs to the FAD-binding monooxygenase family.</text>
</comment>
<dbReference type="EMBL" id="JAVRRD010000001">
    <property type="protein sequence ID" value="KAK5065362.1"/>
    <property type="molecule type" value="Genomic_DNA"/>
</dbReference>
<dbReference type="RefSeq" id="XP_064712686.1">
    <property type="nucleotide sequence ID" value="XM_064844826.1"/>
</dbReference>
<dbReference type="InterPro" id="IPR051209">
    <property type="entry name" value="FAD-bind_Monooxygenase_sf"/>
</dbReference>
<name>A0AAV9NW54_9EURO</name>
<keyword evidence="7" id="KW-1185">Reference proteome</keyword>
<keyword evidence="5" id="KW-0560">Oxidoreductase</keyword>
<evidence type="ECO:0000256" key="2">
    <source>
        <dbReference type="ARBA" id="ARBA00010139"/>
    </source>
</evidence>
<evidence type="ECO:0000256" key="3">
    <source>
        <dbReference type="ARBA" id="ARBA00022630"/>
    </source>
</evidence>
<dbReference type="GO" id="GO:0004499">
    <property type="term" value="F:N,N-dimethylaniline monooxygenase activity"/>
    <property type="evidence" value="ECO:0007669"/>
    <property type="project" value="InterPro"/>
</dbReference>
<accession>A0AAV9NW54</accession>
<dbReference type="GO" id="GO:0050660">
    <property type="term" value="F:flavin adenine dinucleotide binding"/>
    <property type="evidence" value="ECO:0007669"/>
    <property type="project" value="InterPro"/>
</dbReference>
<dbReference type="Pfam" id="PF00743">
    <property type="entry name" value="FMO-like"/>
    <property type="match status" value="1"/>
</dbReference>
<dbReference type="Gene3D" id="3.50.50.60">
    <property type="entry name" value="FAD/NAD(P)-binding domain"/>
    <property type="match status" value="2"/>
</dbReference>
<evidence type="ECO:0000313" key="7">
    <source>
        <dbReference type="Proteomes" id="UP001358417"/>
    </source>
</evidence>
<comment type="caution">
    <text evidence="6">The sequence shown here is derived from an EMBL/GenBank/DDBJ whole genome shotgun (WGS) entry which is preliminary data.</text>
</comment>
<keyword evidence="4" id="KW-0274">FAD</keyword>
<dbReference type="GO" id="GO:0050661">
    <property type="term" value="F:NADP binding"/>
    <property type="evidence" value="ECO:0007669"/>
    <property type="project" value="InterPro"/>
</dbReference>
<dbReference type="PANTHER" id="PTHR42877:SF4">
    <property type="entry name" value="FAD_NAD(P)-BINDING DOMAIN-CONTAINING PROTEIN-RELATED"/>
    <property type="match status" value="1"/>
</dbReference>
<evidence type="ECO:0000256" key="1">
    <source>
        <dbReference type="ARBA" id="ARBA00001974"/>
    </source>
</evidence>
<gene>
    <name evidence="6" type="ORF">LTR84_001200</name>
</gene>
<evidence type="ECO:0000256" key="5">
    <source>
        <dbReference type="ARBA" id="ARBA00023002"/>
    </source>
</evidence>
<sequence length="585" mass="65415">MTPSSWYLPSHRLQPIDLDKQWPEVPVSNQNLTNTAVVIIGGGISGMCTAIDLLVNRKIKNFIILEKSGGFGGTWRDNKFPGCCCDVFSVLYSYSFAQNPQWSQLYPGQEEILEYLVDVAQKYGLYKYARFHTSVDAATWNEKTLKWETTVTVGGGKEAEFSSSHTISSDFLVAATGQLNKPKGLEVSGYEDYQGKIMHSARWDWSYDLKGKKIAIIGTGATTAQIAPEVAKLASQLTICQRTPAWVIPRHDAKIPSWKRLAYTYLPPLRWRGRAEAMDFRETFHSAVTKSESPYAELMRTLNYKLLHDQLPDRPDLWEKLTPQYHPGCKRTVISDDYYPTLARKNVKLETGRIERFTADGIKFVGRDSADRFDLIVLATGFETFSFLSPIRITGENGQPLEEIWANASHAYKGVTVPGLPNFGMLYGPNTNLSHNSLILVIEAQTRYISVLIEKVLHARRNGQSLALSPSEESTMTYWHGVQLALQKTSFSDPNCNSWWKRDDGIITNNWAGTAVDYQKNLSTIAWADYNSTGSASGDVEKLKERGVVTSIGRVREETRLSRTALGVFALGAAGLLLHGVLAIF</sequence>
<protein>
    <submittedName>
        <fullName evidence="6">Uncharacterized protein</fullName>
    </submittedName>
</protein>
<evidence type="ECO:0000313" key="6">
    <source>
        <dbReference type="EMBL" id="KAK5065362.1"/>
    </source>
</evidence>
<organism evidence="6 7">
    <name type="scientific">Exophiala bonariae</name>
    <dbReference type="NCBI Taxonomy" id="1690606"/>
    <lineage>
        <taxon>Eukaryota</taxon>
        <taxon>Fungi</taxon>
        <taxon>Dikarya</taxon>
        <taxon>Ascomycota</taxon>
        <taxon>Pezizomycotina</taxon>
        <taxon>Eurotiomycetes</taxon>
        <taxon>Chaetothyriomycetidae</taxon>
        <taxon>Chaetothyriales</taxon>
        <taxon>Herpotrichiellaceae</taxon>
        <taxon>Exophiala</taxon>
    </lineage>
</organism>
<comment type="cofactor">
    <cofactor evidence="1">
        <name>FAD</name>
        <dbReference type="ChEBI" id="CHEBI:57692"/>
    </cofactor>
</comment>